<evidence type="ECO:0000313" key="12">
    <source>
        <dbReference type="Proteomes" id="UP000315496"/>
    </source>
</evidence>
<feature type="repeat" description="ANK" evidence="7">
    <location>
        <begin position="421"/>
        <end position="446"/>
    </location>
</feature>
<evidence type="ECO:0000256" key="6">
    <source>
        <dbReference type="ARBA" id="ARBA00022840"/>
    </source>
</evidence>
<dbReference type="VEuPathDB" id="GiardiaDB:GMRT_16225"/>
<dbReference type="GO" id="GO:0004674">
    <property type="term" value="F:protein serine/threonine kinase activity"/>
    <property type="evidence" value="ECO:0007669"/>
    <property type="project" value="UniProtKB-EC"/>
</dbReference>
<dbReference type="SUPFAM" id="SSF56112">
    <property type="entry name" value="Protein kinase-like (PK-like)"/>
    <property type="match status" value="1"/>
</dbReference>
<proteinExistence type="inferred from homology"/>
<name>A0A4Z1SPS3_GIAMU</name>
<protein>
    <recommendedName>
        <fullName evidence="2">non-specific serine/threonine protein kinase</fullName>
        <ecNumber evidence="2">2.7.11.1</ecNumber>
    </recommendedName>
</protein>
<evidence type="ECO:0000256" key="9">
    <source>
        <dbReference type="SAM" id="Coils"/>
    </source>
</evidence>
<accession>A0A4Z1SPS3</accession>
<dbReference type="SMART" id="SM00220">
    <property type="entry name" value="S_TKc"/>
    <property type="match status" value="1"/>
</dbReference>
<dbReference type="PROSITE" id="PS50011">
    <property type="entry name" value="PROTEIN_KINASE_DOM"/>
    <property type="match status" value="1"/>
</dbReference>
<comment type="similarity">
    <text evidence="1">Belongs to the protein kinase superfamily. NEK Ser/Thr protein kinase family. NIMA subfamily.</text>
</comment>
<dbReference type="InterPro" id="IPR011009">
    <property type="entry name" value="Kinase-like_dom_sf"/>
</dbReference>
<feature type="repeat" description="ANK" evidence="7">
    <location>
        <begin position="483"/>
        <end position="504"/>
    </location>
</feature>
<dbReference type="Pfam" id="PF00069">
    <property type="entry name" value="Pkinase"/>
    <property type="match status" value="1"/>
</dbReference>
<keyword evidence="4 8" id="KW-0547">Nucleotide-binding</keyword>
<dbReference type="PROSITE" id="PS50297">
    <property type="entry name" value="ANK_REP_REGION"/>
    <property type="match status" value="2"/>
</dbReference>
<dbReference type="PROSITE" id="PS50088">
    <property type="entry name" value="ANK_REPEAT"/>
    <property type="match status" value="2"/>
</dbReference>
<dbReference type="InterPro" id="IPR002110">
    <property type="entry name" value="Ankyrin_rpt"/>
</dbReference>
<dbReference type="Pfam" id="PF12796">
    <property type="entry name" value="Ank_2"/>
    <property type="match status" value="2"/>
</dbReference>
<dbReference type="OrthoDB" id="266718at2759"/>
<keyword evidence="6 8" id="KW-0067">ATP-binding</keyword>
<dbReference type="InterPro" id="IPR050660">
    <property type="entry name" value="NEK_Ser/Thr_kinase"/>
</dbReference>
<dbReference type="FunFam" id="3.30.200.20:FF:000042">
    <property type="entry name" value="Aurora kinase A"/>
    <property type="match status" value="1"/>
</dbReference>
<feature type="coiled-coil region" evidence="9">
    <location>
        <begin position="301"/>
        <end position="369"/>
    </location>
</feature>
<evidence type="ECO:0000256" key="4">
    <source>
        <dbReference type="ARBA" id="ARBA00022741"/>
    </source>
</evidence>
<evidence type="ECO:0000256" key="1">
    <source>
        <dbReference type="ARBA" id="ARBA00010886"/>
    </source>
</evidence>
<dbReference type="Gene3D" id="3.30.200.20">
    <property type="entry name" value="Phosphorylase Kinase, domain 1"/>
    <property type="match status" value="1"/>
</dbReference>
<keyword evidence="3" id="KW-0808">Transferase</keyword>
<dbReference type="PANTHER" id="PTHR43671:SF13">
    <property type="entry name" value="SERINE_THREONINE-PROTEIN KINASE NEK2"/>
    <property type="match status" value="1"/>
</dbReference>
<sequence length="575" mass="63642">MKSGGSNGTYPALKDYEIVGFLGQGQFGSVHKVKSKTSGQVYACKLMRYENMSRKEKQLLHSEINLHKKLSHPNIVQYYRTILSEETREIYLLTEFCGKGDLLKFIREYPQKLIPENTIWNIMGQLLLALEYCHSPSKPGFDYGTVIIHRDIKPANVLIRDDGCIKLCDFGFSRACTSGEMAATVLGSPMYTAPELFRRQPYDCKADIWSLGCVIHHVCTRAVPFVATTKDALMKQILDGQRTPLPSQYSKELVKFLDGMVSQNPEKRPSAAELLQHPKFREVGVIHDHDEPVGQEKAPEITNAIAALAAKDAKIEELQTQLVDQAKTIQLLESKKGSGQDAQKVSDELVNTRAQLETAQHDLEVLRAIAASRAETIMALRAQQTLPRVVSQKTDLMLAAKNGDIELVKTLREEAGMRTLIGETALMLAAENGHEACVRLLLNEEAGLQDIYGGTAIMRAAMGGHSSVVTLLQSIEMGMIGASGETALMYAAFRGHPECVQLLLVGESKCQMDDGTTALMWAVLGNSIPCITKLLEPEIALRRRGGEDAIDLAKRLGYTHLLDVLQRKWEHGTKN</sequence>
<evidence type="ECO:0000256" key="7">
    <source>
        <dbReference type="PROSITE-ProRule" id="PRU00023"/>
    </source>
</evidence>
<dbReference type="SMART" id="SM00248">
    <property type="entry name" value="ANK"/>
    <property type="match status" value="5"/>
</dbReference>
<dbReference type="Proteomes" id="UP000315496">
    <property type="component" value="Chromosome 3"/>
</dbReference>
<reference evidence="11 12" key="1">
    <citation type="submission" date="2019-05" db="EMBL/GenBank/DDBJ databases">
        <title>The compact genome of Giardia muris reveals important steps in the evolution of intestinal protozoan parasites.</title>
        <authorList>
            <person name="Xu F."/>
            <person name="Jimenez-Gonzalez A."/>
            <person name="Einarsson E."/>
            <person name="Astvaldsson A."/>
            <person name="Peirasmaki D."/>
            <person name="Eckmann L."/>
            <person name="Andersson J.O."/>
            <person name="Svard S.G."/>
            <person name="Jerlstrom-Hultqvist J."/>
        </authorList>
    </citation>
    <scope>NUCLEOTIDE SEQUENCE [LARGE SCALE GENOMIC DNA]</scope>
    <source>
        <strain evidence="11 12">Roberts-Thomson</strain>
    </source>
</reference>
<dbReference type="EC" id="2.7.11.1" evidence="2"/>
<keyword evidence="7" id="KW-0040">ANK repeat</keyword>
<feature type="binding site" evidence="8">
    <location>
        <position position="45"/>
    </location>
    <ligand>
        <name>ATP</name>
        <dbReference type="ChEBI" id="CHEBI:30616"/>
    </ligand>
</feature>
<dbReference type="Gene3D" id="1.25.40.20">
    <property type="entry name" value="Ankyrin repeat-containing domain"/>
    <property type="match status" value="2"/>
</dbReference>
<evidence type="ECO:0000256" key="3">
    <source>
        <dbReference type="ARBA" id="ARBA00022679"/>
    </source>
</evidence>
<feature type="domain" description="Protein kinase" evidence="10">
    <location>
        <begin position="16"/>
        <end position="280"/>
    </location>
</feature>
<dbReference type="SUPFAM" id="SSF48403">
    <property type="entry name" value="Ankyrin repeat"/>
    <property type="match status" value="1"/>
</dbReference>
<evidence type="ECO:0000256" key="2">
    <source>
        <dbReference type="ARBA" id="ARBA00012513"/>
    </source>
</evidence>
<evidence type="ECO:0000259" key="10">
    <source>
        <dbReference type="PROSITE" id="PS50011"/>
    </source>
</evidence>
<dbReference type="PROSITE" id="PS00107">
    <property type="entry name" value="PROTEIN_KINASE_ATP"/>
    <property type="match status" value="1"/>
</dbReference>
<keyword evidence="5 11" id="KW-0418">Kinase</keyword>
<dbReference type="AlphaFoldDB" id="A0A4Z1SPS3"/>
<comment type="caution">
    <text evidence="11">The sequence shown here is derived from an EMBL/GenBank/DDBJ whole genome shotgun (WGS) entry which is preliminary data.</text>
</comment>
<evidence type="ECO:0000256" key="8">
    <source>
        <dbReference type="PROSITE-ProRule" id="PRU10141"/>
    </source>
</evidence>
<dbReference type="EMBL" id="VDLU01000003">
    <property type="protein sequence ID" value="TNJ27660.1"/>
    <property type="molecule type" value="Genomic_DNA"/>
</dbReference>
<dbReference type="InterPro" id="IPR017441">
    <property type="entry name" value="Protein_kinase_ATP_BS"/>
</dbReference>
<dbReference type="InterPro" id="IPR036770">
    <property type="entry name" value="Ankyrin_rpt-contain_sf"/>
</dbReference>
<dbReference type="InterPro" id="IPR000719">
    <property type="entry name" value="Prot_kinase_dom"/>
</dbReference>
<evidence type="ECO:0000313" key="11">
    <source>
        <dbReference type="EMBL" id="TNJ27660.1"/>
    </source>
</evidence>
<dbReference type="Gene3D" id="1.10.510.10">
    <property type="entry name" value="Transferase(Phosphotransferase) domain 1"/>
    <property type="match status" value="1"/>
</dbReference>
<keyword evidence="9" id="KW-0175">Coiled coil</keyword>
<dbReference type="PROSITE" id="PS00108">
    <property type="entry name" value="PROTEIN_KINASE_ST"/>
    <property type="match status" value="1"/>
</dbReference>
<evidence type="ECO:0000256" key="5">
    <source>
        <dbReference type="ARBA" id="ARBA00022777"/>
    </source>
</evidence>
<dbReference type="PANTHER" id="PTHR43671">
    <property type="entry name" value="SERINE/THREONINE-PROTEIN KINASE NEK"/>
    <property type="match status" value="1"/>
</dbReference>
<dbReference type="InterPro" id="IPR008271">
    <property type="entry name" value="Ser/Thr_kinase_AS"/>
</dbReference>
<keyword evidence="12" id="KW-1185">Reference proteome</keyword>
<gene>
    <name evidence="11" type="ORF">GMRT_16225</name>
</gene>
<organism evidence="11 12">
    <name type="scientific">Giardia muris</name>
    <dbReference type="NCBI Taxonomy" id="5742"/>
    <lineage>
        <taxon>Eukaryota</taxon>
        <taxon>Metamonada</taxon>
        <taxon>Diplomonadida</taxon>
        <taxon>Hexamitidae</taxon>
        <taxon>Giardiinae</taxon>
        <taxon>Giardia</taxon>
    </lineage>
</organism>
<dbReference type="GO" id="GO:0005524">
    <property type="term" value="F:ATP binding"/>
    <property type="evidence" value="ECO:0007669"/>
    <property type="project" value="UniProtKB-UniRule"/>
</dbReference>